<proteinExistence type="predicted"/>
<dbReference type="EMBL" id="WHWC01000006">
    <property type="protein sequence ID" value="KAG8381205.1"/>
    <property type="molecule type" value="Genomic_DNA"/>
</dbReference>
<accession>A0AAV6XPV4</accession>
<dbReference type="AlphaFoldDB" id="A0AAV6XPV4"/>
<reference evidence="1" key="1">
    <citation type="submission" date="2019-10" db="EMBL/GenBank/DDBJ databases">
        <authorList>
            <person name="Zhang R."/>
            <person name="Pan Y."/>
            <person name="Wang J."/>
            <person name="Ma R."/>
            <person name="Yu S."/>
        </authorList>
    </citation>
    <scope>NUCLEOTIDE SEQUENCE</scope>
    <source>
        <strain evidence="1">LA-IB0</strain>
        <tissue evidence="1">Leaf</tissue>
    </source>
</reference>
<name>A0AAV6XPV4_9LAMI</name>
<keyword evidence="2" id="KW-1185">Reference proteome</keyword>
<sequence>MFDICSGFSEIKVDLLRFWWLWRRSKAFDYLSFSVCEAVREEGEFLISFHYFPSLLNPKSIVVNPKRMSSFKATNICLICSC</sequence>
<protein>
    <submittedName>
        <fullName evidence="1">Uncharacterized protein</fullName>
    </submittedName>
</protein>
<organism evidence="1 2">
    <name type="scientific">Buddleja alternifolia</name>
    <dbReference type="NCBI Taxonomy" id="168488"/>
    <lineage>
        <taxon>Eukaryota</taxon>
        <taxon>Viridiplantae</taxon>
        <taxon>Streptophyta</taxon>
        <taxon>Embryophyta</taxon>
        <taxon>Tracheophyta</taxon>
        <taxon>Spermatophyta</taxon>
        <taxon>Magnoliopsida</taxon>
        <taxon>eudicotyledons</taxon>
        <taxon>Gunneridae</taxon>
        <taxon>Pentapetalae</taxon>
        <taxon>asterids</taxon>
        <taxon>lamiids</taxon>
        <taxon>Lamiales</taxon>
        <taxon>Scrophulariaceae</taxon>
        <taxon>Buddlejeae</taxon>
        <taxon>Buddleja</taxon>
    </lineage>
</organism>
<evidence type="ECO:0000313" key="1">
    <source>
        <dbReference type="EMBL" id="KAG8381205.1"/>
    </source>
</evidence>
<evidence type="ECO:0000313" key="2">
    <source>
        <dbReference type="Proteomes" id="UP000826271"/>
    </source>
</evidence>
<comment type="caution">
    <text evidence="1">The sequence shown here is derived from an EMBL/GenBank/DDBJ whole genome shotgun (WGS) entry which is preliminary data.</text>
</comment>
<dbReference type="Proteomes" id="UP000826271">
    <property type="component" value="Unassembled WGS sequence"/>
</dbReference>
<gene>
    <name evidence="1" type="ORF">BUALT_Bualt06G0098000</name>
</gene>